<name>A0ABP5NRT9_9MICC</name>
<evidence type="ECO:0000256" key="2">
    <source>
        <dbReference type="SAM" id="Phobius"/>
    </source>
</evidence>
<keyword evidence="4" id="KW-1185">Reference proteome</keyword>
<comment type="caution">
    <text evidence="3">The sequence shown here is derived from an EMBL/GenBank/DDBJ whole genome shotgun (WGS) entry which is preliminary data.</text>
</comment>
<organism evidence="3 4">
    <name type="scientific">Sinomonas flava</name>
    <dbReference type="NCBI Taxonomy" id="496857"/>
    <lineage>
        <taxon>Bacteria</taxon>
        <taxon>Bacillati</taxon>
        <taxon>Actinomycetota</taxon>
        <taxon>Actinomycetes</taxon>
        <taxon>Micrococcales</taxon>
        <taxon>Micrococcaceae</taxon>
        <taxon>Sinomonas</taxon>
    </lineage>
</organism>
<feature type="transmembrane region" description="Helical" evidence="2">
    <location>
        <begin position="496"/>
        <end position="518"/>
    </location>
</feature>
<evidence type="ECO:0000313" key="4">
    <source>
        <dbReference type="Proteomes" id="UP001500432"/>
    </source>
</evidence>
<dbReference type="InterPro" id="IPR003474">
    <property type="entry name" value="Glcn_transporter"/>
</dbReference>
<keyword evidence="2" id="KW-0472">Membrane</keyword>
<feature type="transmembrane region" description="Helical" evidence="2">
    <location>
        <begin position="401"/>
        <end position="424"/>
    </location>
</feature>
<dbReference type="Proteomes" id="UP001500432">
    <property type="component" value="Unassembled WGS sequence"/>
</dbReference>
<feature type="transmembrane region" description="Helical" evidence="2">
    <location>
        <begin position="301"/>
        <end position="323"/>
    </location>
</feature>
<dbReference type="RefSeq" id="WP_425564392.1">
    <property type="nucleotide sequence ID" value="NZ_BAAAQW010000006.1"/>
</dbReference>
<feature type="region of interest" description="Disordered" evidence="1">
    <location>
        <begin position="250"/>
        <end position="282"/>
    </location>
</feature>
<feature type="transmembrane region" description="Helical" evidence="2">
    <location>
        <begin position="55"/>
        <end position="73"/>
    </location>
</feature>
<dbReference type="Pfam" id="PF02447">
    <property type="entry name" value="GntP_permease"/>
    <property type="match status" value="2"/>
</dbReference>
<sequence length="523" mass="53373">MNPLTILGARAAVPLADAAPIKPAVELGTPLLLTIAALGVAVLLVMIIRFKIQAFVALLTVSIAVAVAAQIPLTDIFTVVSNGVGSTMGKVALLIALGAILGRMIEVSGGVQSLADHFVERFGRTRVAVSLTLVGFLVAIPVFFEVGVIVLVPIVYAFAKLLNVHPIKFGLPMAGIMLSIHVAVPPHPGIVAGAGVLGADIGLITMISLAICVPLGFLSYWVARIMNRRPMELLPTVKAQLDEYGSPETIRAGHEHPLGNGGAGNSRPGNSGSGNSGSARGGVATALRTPGAVMAPPKPGLIVALIAAPIVQIMLGTVGTLTLPKSNPAYGVASFIGNPFLALLVAVGISFFTLAVRRGWSLKQTGEIFEQSLPPIASILMIVAAGGVFGEVLRVSGIGAALSTTLDGIGLPIILLGFVISLALRAAQGSATVAIVTTTGLLTAAIQNGGYTPAQIAVIVIAIGFGSLGLSHVTDAGFWVVVRYYGLTVADGLKTWTVLTTVLGVAGFLLTSVAWLLVGGLGH</sequence>
<keyword evidence="2" id="KW-1133">Transmembrane helix</keyword>
<feature type="transmembrane region" description="Helical" evidence="2">
    <location>
        <begin position="431"/>
        <end position="450"/>
    </location>
</feature>
<feature type="transmembrane region" description="Helical" evidence="2">
    <location>
        <begin position="28"/>
        <end position="48"/>
    </location>
</feature>
<evidence type="ECO:0000256" key="1">
    <source>
        <dbReference type="SAM" id="MobiDB-lite"/>
    </source>
</evidence>
<feature type="transmembrane region" description="Helical" evidence="2">
    <location>
        <begin position="368"/>
        <end position="389"/>
    </location>
</feature>
<gene>
    <name evidence="3" type="ORF">GCM10009849_22440</name>
</gene>
<feature type="transmembrane region" description="Helical" evidence="2">
    <location>
        <begin position="201"/>
        <end position="223"/>
    </location>
</feature>
<dbReference type="EMBL" id="BAAAQW010000006">
    <property type="protein sequence ID" value="GAA2200748.1"/>
    <property type="molecule type" value="Genomic_DNA"/>
</dbReference>
<feature type="transmembrane region" description="Helical" evidence="2">
    <location>
        <begin position="127"/>
        <end position="159"/>
    </location>
</feature>
<feature type="transmembrane region" description="Helical" evidence="2">
    <location>
        <begin position="335"/>
        <end position="356"/>
    </location>
</feature>
<dbReference type="PANTHER" id="PTHR30354:SF25">
    <property type="entry name" value="INNER MEMBRANE PERMEASE YGBN"/>
    <property type="match status" value="1"/>
</dbReference>
<feature type="transmembrane region" description="Helical" evidence="2">
    <location>
        <begin position="456"/>
        <end position="484"/>
    </location>
</feature>
<keyword evidence="2" id="KW-0812">Transmembrane</keyword>
<protein>
    <submittedName>
        <fullName evidence="3">GntP family transporter</fullName>
    </submittedName>
</protein>
<evidence type="ECO:0000313" key="3">
    <source>
        <dbReference type="EMBL" id="GAA2200748.1"/>
    </source>
</evidence>
<accession>A0ABP5NRT9</accession>
<proteinExistence type="predicted"/>
<feature type="transmembrane region" description="Helical" evidence="2">
    <location>
        <begin position="93"/>
        <end position="115"/>
    </location>
</feature>
<dbReference type="PANTHER" id="PTHR30354">
    <property type="entry name" value="GNT FAMILY GLUCONATE TRANSPORTER"/>
    <property type="match status" value="1"/>
</dbReference>
<reference evidence="4" key="1">
    <citation type="journal article" date="2019" name="Int. J. Syst. Evol. Microbiol.">
        <title>The Global Catalogue of Microorganisms (GCM) 10K type strain sequencing project: providing services to taxonomists for standard genome sequencing and annotation.</title>
        <authorList>
            <consortium name="The Broad Institute Genomics Platform"/>
            <consortium name="The Broad Institute Genome Sequencing Center for Infectious Disease"/>
            <person name="Wu L."/>
            <person name="Ma J."/>
        </authorList>
    </citation>
    <scope>NUCLEOTIDE SEQUENCE [LARGE SCALE GENOMIC DNA]</scope>
    <source>
        <strain evidence="4">JCM 16034</strain>
    </source>
</reference>